<dbReference type="Proteomes" id="UP000515917">
    <property type="component" value="Chromosome"/>
</dbReference>
<dbReference type="KEGG" id="ifl:C1H71_01680"/>
<sequence length="94" mass="10500">MFLGSVDVSFTAAFGPVLGLNKEKMATWHEYYQRFLTFVPPQKWAKPEGLSRKMAIHCVMLLDNNPLLPSSHALCLAVFRLSAMANETSTDPTI</sequence>
<proteinExistence type="predicted"/>
<dbReference type="AlphaFoldDB" id="A0A7G3G5L0"/>
<protein>
    <submittedName>
        <fullName evidence="1">Uncharacterized protein</fullName>
    </submittedName>
</protein>
<name>A0A7G3G5L0_9NEIS</name>
<keyword evidence="2" id="KW-1185">Reference proteome</keyword>
<reference evidence="1 2" key="1">
    <citation type="submission" date="2018-01" db="EMBL/GenBank/DDBJ databases">
        <title>Genome sequence of Iodobacter sp. strain PCH194 isolated from Indian Trans-Himalaya.</title>
        <authorList>
            <person name="Kumar V."/>
            <person name="Thakur V."/>
            <person name="Kumar S."/>
            <person name="Singh D."/>
        </authorList>
    </citation>
    <scope>NUCLEOTIDE SEQUENCE [LARGE SCALE GENOMIC DNA]</scope>
    <source>
        <strain evidence="1 2">PCH194</strain>
    </source>
</reference>
<dbReference type="EMBL" id="CP025781">
    <property type="protein sequence ID" value="QBC42398.1"/>
    <property type="molecule type" value="Genomic_DNA"/>
</dbReference>
<evidence type="ECO:0000313" key="1">
    <source>
        <dbReference type="EMBL" id="QBC42398.1"/>
    </source>
</evidence>
<accession>A0A7G3G5L0</accession>
<evidence type="ECO:0000313" key="2">
    <source>
        <dbReference type="Proteomes" id="UP000515917"/>
    </source>
</evidence>
<organism evidence="1 2">
    <name type="scientific">Iodobacter fluviatilis</name>
    <dbReference type="NCBI Taxonomy" id="537"/>
    <lineage>
        <taxon>Bacteria</taxon>
        <taxon>Pseudomonadati</taxon>
        <taxon>Pseudomonadota</taxon>
        <taxon>Betaproteobacteria</taxon>
        <taxon>Neisseriales</taxon>
        <taxon>Chitinibacteraceae</taxon>
        <taxon>Iodobacter</taxon>
    </lineage>
</organism>
<gene>
    <name evidence="1" type="ORF">C1H71_01680</name>
</gene>